<dbReference type="InterPro" id="IPR002941">
    <property type="entry name" value="DNA_methylase_N4/N6"/>
</dbReference>
<evidence type="ECO:0000256" key="6">
    <source>
        <dbReference type="ARBA" id="ARBA00023125"/>
    </source>
</evidence>
<evidence type="ECO:0000313" key="10">
    <source>
        <dbReference type="EMBL" id="ALM76166.1"/>
    </source>
</evidence>
<dbReference type="RefSeq" id="WP_056934606.1">
    <property type="nucleotide sequence ID" value="NZ_CP013050.1"/>
</dbReference>
<dbReference type="InterPro" id="IPR029063">
    <property type="entry name" value="SAM-dependent_MTases_sf"/>
</dbReference>
<evidence type="ECO:0000259" key="9">
    <source>
        <dbReference type="Pfam" id="PF01555"/>
    </source>
</evidence>
<dbReference type="PATRIC" id="fig|55802.8.peg.2250"/>
<keyword evidence="3 10" id="KW-0808">Transferase</keyword>
<evidence type="ECO:0000256" key="5">
    <source>
        <dbReference type="ARBA" id="ARBA00022747"/>
    </source>
</evidence>
<sequence>MIKTTHKIIFGDSRSLEEIEDESVHLVVTSPPYPMIEIWDDLFRKLNPDIDSAFKKLKTTTNKQKKEKIVREIYELMHGTLLPVWKELYRVLIPGGIACINIGDATRKLNGNFRLFPNHAKIIEYFEEIGFVTLPYILWKKPTNKPNAFLGSGFLPPNAYVTLDVEYILIFRKGEPRKFKPKDPLRYASRYTKEERDKWFSQIWDDVKGERQTHPKIARRTAAFPEEIPRRLIRMFSVIGDTVLDPFLGTGTTTKVAIELQRNSIGYEIDESLKPVIEEKIGIKQRRLGVNFEVKFIYRNK</sequence>
<comment type="catalytic activity">
    <reaction evidence="7 8">
        <text>a 2'-deoxycytidine in DNA + S-adenosyl-L-methionine = an N(4)-methyl-2'-deoxycytidine in DNA + S-adenosyl-L-homocysteine + H(+)</text>
        <dbReference type="Rhea" id="RHEA:16857"/>
        <dbReference type="Rhea" id="RHEA-COMP:11369"/>
        <dbReference type="Rhea" id="RHEA-COMP:13674"/>
        <dbReference type="ChEBI" id="CHEBI:15378"/>
        <dbReference type="ChEBI" id="CHEBI:57856"/>
        <dbReference type="ChEBI" id="CHEBI:59789"/>
        <dbReference type="ChEBI" id="CHEBI:85452"/>
        <dbReference type="ChEBI" id="CHEBI:137933"/>
        <dbReference type="EC" id="2.1.1.113"/>
    </reaction>
</comment>
<proteinExistence type="inferred from homology"/>
<dbReference type="REBASE" id="131878">
    <property type="entry name" value="M.TbaCH5ORF2270P"/>
</dbReference>
<dbReference type="SUPFAM" id="SSF53335">
    <property type="entry name" value="S-adenosyl-L-methionine-dependent methyltransferases"/>
    <property type="match status" value="1"/>
</dbReference>
<accession>A0A0S1XED4</accession>
<dbReference type="GO" id="GO:0009307">
    <property type="term" value="P:DNA restriction-modification system"/>
    <property type="evidence" value="ECO:0007669"/>
    <property type="project" value="UniProtKB-KW"/>
</dbReference>
<dbReference type="Pfam" id="PF01555">
    <property type="entry name" value="N6_N4_Mtase"/>
    <property type="match status" value="1"/>
</dbReference>
<dbReference type="EMBL" id="CP013050">
    <property type="protein sequence ID" value="ALM76166.1"/>
    <property type="molecule type" value="Genomic_DNA"/>
</dbReference>
<evidence type="ECO:0000313" key="11">
    <source>
        <dbReference type="Proteomes" id="UP000066042"/>
    </source>
</evidence>
<evidence type="ECO:0000256" key="2">
    <source>
        <dbReference type="ARBA" id="ARBA00022603"/>
    </source>
</evidence>
<dbReference type="Gene3D" id="3.40.50.150">
    <property type="entry name" value="Vaccinia Virus protein VP39"/>
    <property type="match status" value="1"/>
</dbReference>
<dbReference type="PRINTS" id="PR00508">
    <property type="entry name" value="S21N4MTFRASE"/>
</dbReference>
<dbReference type="AlphaFoldDB" id="A0A0S1XED4"/>
<keyword evidence="2 8" id="KW-0489">Methyltransferase</keyword>
<reference evidence="10 11" key="1">
    <citation type="journal article" date="2016" name="Genome Announc.">
        <title>Complete genome sequence of the hyperthermophilic and piezophilic archaeon Thermococcus barophilus Ch5, capable of growth at the expense of hydrogenogenesis from carbon monoxide and formate.</title>
        <authorList>
            <person name="Oger P."/>
            <person name="Sokolova T.G."/>
            <person name="Kozhevnikova D.A."/>
            <person name="Taranov E.A."/>
            <person name="Vannier P."/>
            <person name="Lee H.S."/>
            <person name="Kwon K.K."/>
            <person name="Kang S.G."/>
            <person name="Lee J.H."/>
            <person name="Bonch-Osmolovskaya E.A."/>
            <person name="Lebedinsky A.V."/>
        </authorList>
    </citation>
    <scope>NUCLEOTIDE SEQUENCE [LARGE SCALE GENOMIC DNA]</scope>
    <source>
        <strain evidence="11">Ch5</strain>
    </source>
</reference>
<keyword evidence="5 8" id="KW-0680">Restriction system</keyword>
<name>A0A0S1XED4_THEBA</name>
<feature type="domain" description="DNA methylase N-4/N-6" evidence="9">
    <location>
        <begin position="24"/>
        <end position="278"/>
    </location>
</feature>
<dbReference type="InterPro" id="IPR017985">
    <property type="entry name" value="MeTrfase_CN4_CS"/>
</dbReference>
<dbReference type="Proteomes" id="UP000066042">
    <property type="component" value="Chromosome"/>
</dbReference>
<comment type="similarity">
    <text evidence="1">Belongs to the N(4)/N(6)-methyltransferase family. N(4) subfamily.</text>
</comment>
<evidence type="ECO:0000256" key="7">
    <source>
        <dbReference type="ARBA" id="ARBA00049120"/>
    </source>
</evidence>
<dbReference type="InterPro" id="IPR001091">
    <property type="entry name" value="RM_Methyltransferase"/>
</dbReference>
<dbReference type="STRING" id="55802.TBCH5v1_2270"/>
<dbReference type="GeneID" id="26137489"/>
<protein>
    <recommendedName>
        <fullName evidence="8">Type II methyltransferase</fullName>
        <ecNumber evidence="8">2.1.1.113</ecNumber>
    </recommendedName>
    <alternativeName>
        <fullName evidence="8">N-4 cytosine-specific methyltransferase</fullName>
    </alternativeName>
</protein>
<dbReference type="GO" id="GO:0008170">
    <property type="term" value="F:N-methyltransferase activity"/>
    <property type="evidence" value="ECO:0007669"/>
    <property type="project" value="InterPro"/>
</dbReference>
<evidence type="ECO:0000256" key="1">
    <source>
        <dbReference type="ARBA" id="ARBA00010203"/>
    </source>
</evidence>
<evidence type="ECO:0000256" key="3">
    <source>
        <dbReference type="ARBA" id="ARBA00022679"/>
    </source>
</evidence>
<gene>
    <name evidence="10" type="ORF">TBCH5v1_2270</name>
</gene>
<evidence type="ECO:0000256" key="8">
    <source>
        <dbReference type="RuleBase" id="RU362026"/>
    </source>
</evidence>
<dbReference type="GO" id="GO:0015667">
    <property type="term" value="F:site-specific DNA-methyltransferase (cytosine-N4-specific) activity"/>
    <property type="evidence" value="ECO:0007669"/>
    <property type="project" value="UniProtKB-EC"/>
</dbReference>
<dbReference type="EC" id="2.1.1.113" evidence="8"/>
<dbReference type="GO" id="GO:0003677">
    <property type="term" value="F:DNA binding"/>
    <property type="evidence" value="ECO:0007669"/>
    <property type="project" value="UniProtKB-KW"/>
</dbReference>
<dbReference type="PROSITE" id="PS00093">
    <property type="entry name" value="N4_MTASE"/>
    <property type="match status" value="1"/>
</dbReference>
<keyword evidence="6" id="KW-0238">DNA-binding</keyword>
<dbReference type="GO" id="GO:0032259">
    <property type="term" value="P:methylation"/>
    <property type="evidence" value="ECO:0007669"/>
    <property type="project" value="UniProtKB-KW"/>
</dbReference>
<keyword evidence="4 8" id="KW-0949">S-adenosyl-L-methionine</keyword>
<evidence type="ECO:0000256" key="4">
    <source>
        <dbReference type="ARBA" id="ARBA00022691"/>
    </source>
</evidence>
<organism evidence="10 11">
    <name type="scientific">Thermococcus barophilus</name>
    <dbReference type="NCBI Taxonomy" id="55802"/>
    <lineage>
        <taxon>Archaea</taxon>
        <taxon>Methanobacteriati</taxon>
        <taxon>Methanobacteriota</taxon>
        <taxon>Thermococci</taxon>
        <taxon>Thermococcales</taxon>
        <taxon>Thermococcaceae</taxon>
        <taxon>Thermococcus</taxon>
    </lineage>
</organism>